<dbReference type="RefSeq" id="WP_186996904.1">
    <property type="nucleotide sequence ID" value="NZ_JACOQK010000001.1"/>
</dbReference>
<name>A0ABR7IT61_9CLOT</name>
<protein>
    <submittedName>
        <fullName evidence="2">Uncharacterized protein</fullName>
    </submittedName>
</protein>
<dbReference type="EMBL" id="JACOQK010000001">
    <property type="protein sequence ID" value="MBC5788330.1"/>
    <property type="molecule type" value="Genomic_DNA"/>
</dbReference>
<accession>A0ABR7IT61</accession>
<comment type="caution">
    <text evidence="2">The sequence shown here is derived from an EMBL/GenBank/DDBJ whole genome shotgun (WGS) entry which is preliminary data.</text>
</comment>
<organism evidence="2 3">
    <name type="scientific">Clostridium facile</name>
    <dbReference type="NCBI Taxonomy" id="2763035"/>
    <lineage>
        <taxon>Bacteria</taxon>
        <taxon>Bacillati</taxon>
        <taxon>Bacillota</taxon>
        <taxon>Clostridia</taxon>
        <taxon>Eubacteriales</taxon>
        <taxon>Clostridiaceae</taxon>
        <taxon>Clostridium</taxon>
    </lineage>
</organism>
<feature type="transmembrane region" description="Helical" evidence="1">
    <location>
        <begin position="6"/>
        <end position="28"/>
    </location>
</feature>
<evidence type="ECO:0000313" key="3">
    <source>
        <dbReference type="Proteomes" id="UP000649151"/>
    </source>
</evidence>
<keyword evidence="1" id="KW-0812">Transmembrane</keyword>
<keyword evidence="1" id="KW-0472">Membrane</keyword>
<keyword evidence="3" id="KW-1185">Reference proteome</keyword>
<gene>
    <name evidence="2" type="ORF">H8Z77_09970</name>
</gene>
<sequence length="58" mass="6613">MNIVVGVILLMVLSVGIAVIIYAGIYYVRFCTRGYFVCVKRGKKFYPPLWKLAFSVHV</sequence>
<keyword evidence="1" id="KW-1133">Transmembrane helix</keyword>
<evidence type="ECO:0000313" key="2">
    <source>
        <dbReference type="EMBL" id="MBC5788330.1"/>
    </source>
</evidence>
<proteinExistence type="predicted"/>
<reference evidence="2 3" key="1">
    <citation type="submission" date="2020-08" db="EMBL/GenBank/DDBJ databases">
        <title>Genome public.</title>
        <authorList>
            <person name="Liu C."/>
            <person name="Sun Q."/>
        </authorList>
    </citation>
    <scope>NUCLEOTIDE SEQUENCE [LARGE SCALE GENOMIC DNA]</scope>
    <source>
        <strain evidence="2 3">NSJ-27</strain>
    </source>
</reference>
<evidence type="ECO:0000256" key="1">
    <source>
        <dbReference type="SAM" id="Phobius"/>
    </source>
</evidence>
<dbReference type="Proteomes" id="UP000649151">
    <property type="component" value="Unassembled WGS sequence"/>
</dbReference>